<organism evidence="1 2">
    <name type="scientific">Riccia sorocarpa</name>
    <dbReference type="NCBI Taxonomy" id="122646"/>
    <lineage>
        <taxon>Eukaryota</taxon>
        <taxon>Viridiplantae</taxon>
        <taxon>Streptophyta</taxon>
        <taxon>Embryophyta</taxon>
        <taxon>Marchantiophyta</taxon>
        <taxon>Marchantiopsida</taxon>
        <taxon>Marchantiidae</taxon>
        <taxon>Marchantiales</taxon>
        <taxon>Ricciaceae</taxon>
        <taxon>Riccia</taxon>
    </lineage>
</organism>
<accession>A0ABD3GPR3</accession>
<dbReference type="AlphaFoldDB" id="A0ABD3GPR3"/>
<dbReference type="EMBL" id="JBJQOH010000007">
    <property type="protein sequence ID" value="KAL3680948.1"/>
    <property type="molecule type" value="Genomic_DNA"/>
</dbReference>
<proteinExistence type="predicted"/>
<name>A0ABD3GPR3_9MARC</name>
<evidence type="ECO:0000313" key="2">
    <source>
        <dbReference type="Proteomes" id="UP001633002"/>
    </source>
</evidence>
<evidence type="ECO:0000313" key="1">
    <source>
        <dbReference type="EMBL" id="KAL3680948.1"/>
    </source>
</evidence>
<dbReference type="Proteomes" id="UP001633002">
    <property type="component" value="Unassembled WGS sequence"/>
</dbReference>
<keyword evidence="2" id="KW-1185">Reference proteome</keyword>
<protein>
    <submittedName>
        <fullName evidence="1">Uncharacterized protein</fullName>
    </submittedName>
</protein>
<reference evidence="1 2" key="1">
    <citation type="submission" date="2024-09" db="EMBL/GenBank/DDBJ databases">
        <title>Chromosome-scale assembly of Riccia sorocarpa.</title>
        <authorList>
            <person name="Paukszto L."/>
        </authorList>
    </citation>
    <scope>NUCLEOTIDE SEQUENCE [LARGE SCALE GENOMIC DNA]</scope>
    <source>
        <strain evidence="1">LP-2024</strain>
        <tissue evidence="1">Aerial parts of the thallus</tissue>
    </source>
</reference>
<comment type="caution">
    <text evidence="1">The sequence shown here is derived from an EMBL/GenBank/DDBJ whole genome shotgun (WGS) entry which is preliminary data.</text>
</comment>
<sequence>MFKCWLMVRDSLVWDPLQCAVPGDLGTEQTLVLLVKGGLISPEDAANCFAVGIPDAAPVWRLVSSLPSPPEGLCPALCDRLLSLPMSPGNFQLLPSEWKVSLPEQEDFSHIFFACPARGEFWRNFGRNVPVVFPVIRDLMHGVPFPTALSHLLQLNPQFKLGSLLLLSLAFRSCWRRRCSLLFDGMKRSLSWVSILVAGLEVLLAEAKFAGSGKKHVLLSAAKGVMDCMLDIPERFQKSFDSLSHQALSDSLARPLLSACDSLSPYV</sequence>
<gene>
    <name evidence="1" type="ORF">R1sor_023904</name>
</gene>